<feature type="signal peptide" evidence="1">
    <location>
        <begin position="1"/>
        <end position="21"/>
    </location>
</feature>
<organism evidence="2 3">
    <name type="scientific">Qipengyuania algicida</name>
    <dbReference type="NCBI Taxonomy" id="1836209"/>
    <lineage>
        <taxon>Bacteria</taxon>
        <taxon>Pseudomonadati</taxon>
        <taxon>Pseudomonadota</taxon>
        <taxon>Alphaproteobacteria</taxon>
        <taxon>Sphingomonadales</taxon>
        <taxon>Erythrobacteraceae</taxon>
        <taxon>Qipengyuania</taxon>
    </lineage>
</organism>
<dbReference type="Proteomes" id="UP000439780">
    <property type="component" value="Unassembled WGS sequence"/>
</dbReference>
<accession>A0A845AL93</accession>
<dbReference type="AlphaFoldDB" id="A0A845AL93"/>
<proteinExistence type="predicted"/>
<feature type="chain" id="PRO_5032512929" evidence="1">
    <location>
        <begin position="22"/>
        <end position="142"/>
    </location>
</feature>
<name>A0A845AL93_9SPHN</name>
<keyword evidence="3" id="KW-1185">Reference proteome</keyword>
<keyword evidence="1" id="KW-0732">Signal</keyword>
<dbReference type="RefSeq" id="WP_160753954.1">
    <property type="nucleotide sequence ID" value="NZ_WTYA01000010.1"/>
</dbReference>
<evidence type="ECO:0000256" key="1">
    <source>
        <dbReference type="SAM" id="SignalP"/>
    </source>
</evidence>
<reference evidence="2 3" key="1">
    <citation type="submission" date="2019-12" db="EMBL/GenBank/DDBJ databases">
        <title>Genomic-based taxomic classification of the family Erythrobacteraceae.</title>
        <authorList>
            <person name="Xu L."/>
        </authorList>
    </citation>
    <scope>NUCLEOTIDE SEQUENCE [LARGE SCALE GENOMIC DNA]</scope>
    <source>
        <strain evidence="2 3">KEMB 9005-328</strain>
    </source>
</reference>
<gene>
    <name evidence="2" type="ORF">GRI58_12585</name>
</gene>
<sequence length="142" mass="15003">MLLRTALIVSAALVTSNVAAAQEQEQARIEFRSVALDQSRFISAASVRKAGGFLKLATRSGASFTITAVKPPKGYPDSCLIDRASLEKQVAKLGFAGKIQPGGSEIKMKAKRSGDQTICQGEGNGCVVIVADWDPDDPVLPK</sequence>
<comment type="caution">
    <text evidence="2">The sequence shown here is derived from an EMBL/GenBank/DDBJ whole genome shotgun (WGS) entry which is preliminary data.</text>
</comment>
<dbReference type="EMBL" id="WTYA01000010">
    <property type="protein sequence ID" value="MXP29651.1"/>
    <property type="molecule type" value="Genomic_DNA"/>
</dbReference>
<evidence type="ECO:0000313" key="2">
    <source>
        <dbReference type="EMBL" id="MXP29651.1"/>
    </source>
</evidence>
<protein>
    <submittedName>
        <fullName evidence="2">Uncharacterized protein</fullName>
    </submittedName>
</protein>
<evidence type="ECO:0000313" key="3">
    <source>
        <dbReference type="Proteomes" id="UP000439780"/>
    </source>
</evidence>